<dbReference type="Pfam" id="PF08327">
    <property type="entry name" value="AHSA1"/>
    <property type="match status" value="1"/>
</dbReference>
<feature type="domain" description="Activator of Hsp90 ATPase homologue 1/2-like C-terminal" evidence="2">
    <location>
        <begin position="21"/>
        <end position="149"/>
    </location>
</feature>
<reference evidence="4" key="1">
    <citation type="journal article" date="2019" name="Int. J. Syst. Evol. Microbiol.">
        <title>The Global Catalogue of Microorganisms (GCM) 10K type strain sequencing project: providing services to taxonomists for standard genome sequencing and annotation.</title>
        <authorList>
            <consortium name="The Broad Institute Genomics Platform"/>
            <consortium name="The Broad Institute Genome Sequencing Center for Infectious Disease"/>
            <person name="Wu L."/>
            <person name="Ma J."/>
        </authorList>
    </citation>
    <scope>NUCLEOTIDE SEQUENCE [LARGE SCALE GENOMIC DNA]</scope>
    <source>
        <strain evidence="4">JCM 17085</strain>
    </source>
</reference>
<evidence type="ECO:0000313" key="4">
    <source>
        <dbReference type="Proteomes" id="UP001500841"/>
    </source>
</evidence>
<sequence length="153" mass="17787">MENKANSNTADRELLITKELDAPIDLVWEAWSNPQHICNWWGPNGFTCTISKMDLRPGGEWNLVLHGPDGTDYKNHSIFEDIIPQQKIVYRHESSPKFLATISFEDRGEQTFISWRMLFDTHEDFIQTVKTFKADEGLKQNIVKLQDYLLGMK</sequence>
<dbReference type="SUPFAM" id="SSF55961">
    <property type="entry name" value="Bet v1-like"/>
    <property type="match status" value="1"/>
</dbReference>
<dbReference type="Gene3D" id="3.30.530.20">
    <property type="match status" value="1"/>
</dbReference>
<name>A0ABP7X1E5_9SPHI</name>
<dbReference type="RefSeq" id="WP_345105970.1">
    <property type="nucleotide sequence ID" value="NZ_BAABCV010000010.1"/>
</dbReference>
<keyword evidence="4" id="KW-1185">Reference proteome</keyword>
<evidence type="ECO:0000259" key="2">
    <source>
        <dbReference type="Pfam" id="PF08327"/>
    </source>
</evidence>
<protein>
    <submittedName>
        <fullName evidence="3">SRPBCC family protein</fullName>
    </submittedName>
</protein>
<comment type="similarity">
    <text evidence="1">Belongs to the AHA1 family.</text>
</comment>
<comment type="caution">
    <text evidence="3">The sequence shown here is derived from an EMBL/GenBank/DDBJ whole genome shotgun (WGS) entry which is preliminary data.</text>
</comment>
<organism evidence="3 4">
    <name type="scientific">Mucilaginibacter panaciglaebae</name>
    <dbReference type="NCBI Taxonomy" id="502331"/>
    <lineage>
        <taxon>Bacteria</taxon>
        <taxon>Pseudomonadati</taxon>
        <taxon>Bacteroidota</taxon>
        <taxon>Sphingobacteriia</taxon>
        <taxon>Sphingobacteriales</taxon>
        <taxon>Sphingobacteriaceae</taxon>
        <taxon>Mucilaginibacter</taxon>
    </lineage>
</organism>
<evidence type="ECO:0000313" key="3">
    <source>
        <dbReference type="EMBL" id="GAA4102084.1"/>
    </source>
</evidence>
<dbReference type="CDD" id="cd08894">
    <property type="entry name" value="SRPBCC_CalC_Aha1-like_1"/>
    <property type="match status" value="1"/>
</dbReference>
<evidence type="ECO:0000256" key="1">
    <source>
        <dbReference type="ARBA" id="ARBA00006817"/>
    </source>
</evidence>
<dbReference type="InterPro" id="IPR023393">
    <property type="entry name" value="START-like_dom_sf"/>
</dbReference>
<proteinExistence type="inferred from homology"/>
<dbReference type="EMBL" id="BAABCV010000010">
    <property type="protein sequence ID" value="GAA4102084.1"/>
    <property type="molecule type" value="Genomic_DNA"/>
</dbReference>
<dbReference type="InterPro" id="IPR013538">
    <property type="entry name" value="ASHA1/2-like_C"/>
</dbReference>
<accession>A0ABP7X1E5</accession>
<dbReference type="Proteomes" id="UP001500841">
    <property type="component" value="Unassembled WGS sequence"/>
</dbReference>
<gene>
    <name evidence="3" type="ORF">GCM10022392_28830</name>
</gene>